<sequence length="249" mass="26824">MDMETLDVTEAGSGHRRHSGSDHSSGNAAEELGAACLDEQCSAALLEKLSFGEGTLQQMSPNAVTATEPVHTVLQPTCPFVAALDSPSLAGIKTPGNIFVPTTVVAILGSRKNDSLLLGFDHKNFHGFGALLITLDQENESDEKRLKELGVFSTEKKRIRRNLIVLYNQLKGVSPFGLDANRETSPSFIPGVCEAEGARTGFAPVVLMDTIEEDNGKNFKCYRIPMGPASSCLCWFYTSKTCLKGELSP</sequence>
<name>A0ABQ9D3U6_9PASS</name>
<protein>
    <submittedName>
        <fullName evidence="2">Uncharacterized protein</fullName>
    </submittedName>
</protein>
<dbReference type="EMBL" id="WHWB01034344">
    <property type="protein sequence ID" value="KAJ7411248.1"/>
    <property type="molecule type" value="Genomic_DNA"/>
</dbReference>
<reference evidence="2" key="1">
    <citation type="submission" date="2019-10" db="EMBL/GenBank/DDBJ databases">
        <authorList>
            <person name="Soares A.E.R."/>
            <person name="Aleixo A."/>
            <person name="Schneider P."/>
            <person name="Miyaki C.Y."/>
            <person name="Schneider M.P."/>
            <person name="Mello C."/>
            <person name="Vasconcelos A.T.R."/>
        </authorList>
    </citation>
    <scope>NUCLEOTIDE SEQUENCE</scope>
    <source>
        <tissue evidence="2">Muscle</tissue>
    </source>
</reference>
<proteinExistence type="predicted"/>
<evidence type="ECO:0000313" key="3">
    <source>
        <dbReference type="Proteomes" id="UP001145742"/>
    </source>
</evidence>
<organism evidence="2 3">
    <name type="scientific">Willisornis vidua</name>
    <name type="common">Xingu scale-backed antbird</name>
    <dbReference type="NCBI Taxonomy" id="1566151"/>
    <lineage>
        <taxon>Eukaryota</taxon>
        <taxon>Metazoa</taxon>
        <taxon>Chordata</taxon>
        <taxon>Craniata</taxon>
        <taxon>Vertebrata</taxon>
        <taxon>Euteleostomi</taxon>
        <taxon>Archelosauria</taxon>
        <taxon>Archosauria</taxon>
        <taxon>Dinosauria</taxon>
        <taxon>Saurischia</taxon>
        <taxon>Theropoda</taxon>
        <taxon>Coelurosauria</taxon>
        <taxon>Aves</taxon>
        <taxon>Neognathae</taxon>
        <taxon>Neoaves</taxon>
        <taxon>Telluraves</taxon>
        <taxon>Australaves</taxon>
        <taxon>Passeriformes</taxon>
        <taxon>Thamnophilidae</taxon>
        <taxon>Willisornis</taxon>
    </lineage>
</organism>
<accession>A0ABQ9D3U6</accession>
<evidence type="ECO:0000313" key="2">
    <source>
        <dbReference type="EMBL" id="KAJ7411248.1"/>
    </source>
</evidence>
<feature type="region of interest" description="Disordered" evidence="1">
    <location>
        <begin position="1"/>
        <end position="27"/>
    </location>
</feature>
<dbReference type="Proteomes" id="UP001145742">
    <property type="component" value="Unassembled WGS sequence"/>
</dbReference>
<gene>
    <name evidence="2" type="ORF">WISP_103664</name>
</gene>
<comment type="caution">
    <text evidence="2">The sequence shown here is derived from an EMBL/GenBank/DDBJ whole genome shotgun (WGS) entry which is preliminary data.</text>
</comment>
<evidence type="ECO:0000256" key="1">
    <source>
        <dbReference type="SAM" id="MobiDB-lite"/>
    </source>
</evidence>
<keyword evidence="3" id="KW-1185">Reference proteome</keyword>